<dbReference type="Proteomes" id="UP000198406">
    <property type="component" value="Unassembled WGS sequence"/>
</dbReference>
<sequence>MSLTKRGSPIGPATKRPCIDYGKDDEASPYISRLVKRMERCLKELGVDPLSGDVTTKIESMSTLIHESMSISSRDYHSVQHVFDVSKHLVDPITILAALFHDCVYYNIDGGLSKIQSEKLRGVLLIEKEANGQTTLRISPDAGSDEDEVLAIVIDIFGRKPGDELTPMTGLNEFLSAVIAVRELAFALAKEELAAIACCIESTIPFRPTDPLLGSPLDRLYHRMLTTTQKFKLNLTEEQCVLCVQRAADLANEDVGNFGSDDQLWFLDNTWSLLPESNEALRHQFLYTVKEFQFGLFKMYGFFGFLKPNVIFSQFRGVPSDEELNRLTLNAKRNLEVGRKYVGAKLLSLSVLAAIAELTGGDAPVSVFMGDLPSQQQSSNRLENWLPEPKKEPNEKCDADVYEILAFGRRSECSFDVRHSPLAAYFYSFLGDEGVERILQEVAVYPMDLAKAKTLLTNLPKEAAMHVTQSMAKLAMPRREMIESQVVPLLTAA</sequence>
<protein>
    <submittedName>
        <fullName evidence="1">Uncharacterized protein</fullName>
    </submittedName>
</protein>
<organism evidence="1 2">
    <name type="scientific">Fistulifera solaris</name>
    <name type="common">Oleaginous diatom</name>
    <dbReference type="NCBI Taxonomy" id="1519565"/>
    <lineage>
        <taxon>Eukaryota</taxon>
        <taxon>Sar</taxon>
        <taxon>Stramenopiles</taxon>
        <taxon>Ochrophyta</taxon>
        <taxon>Bacillariophyta</taxon>
        <taxon>Bacillariophyceae</taxon>
        <taxon>Bacillariophycidae</taxon>
        <taxon>Naviculales</taxon>
        <taxon>Naviculaceae</taxon>
        <taxon>Fistulifera</taxon>
    </lineage>
</organism>
<evidence type="ECO:0000313" key="1">
    <source>
        <dbReference type="EMBL" id="GAX18185.1"/>
    </source>
</evidence>
<dbReference type="OrthoDB" id="42069at2759"/>
<reference evidence="1 2" key="1">
    <citation type="journal article" date="2015" name="Plant Cell">
        <title>Oil accumulation by the oleaginous diatom Fistulifera solaris as revealed by the genome and transcriptome.</title>
        <authorList>
            <person name="Tanaka T."/>
            <person name="Maeda Y."/>
            <person name="Veluchamy A."/>
            <person name="Tanaka M."/>
            <person name="Abida H."/>
            <person name="Marechal E."/>
            <person name="Bowler C."/>
            <person name="Muto M."/>
            <person name="Sunaga Y."/>
            <person name="Tanaka M."/>
            <person name="Yoshino T."/>
            <person name="Taniguchi T."/>
            <person name="Fukuda Y."/>
            <person name="Nemoto M."/>
            <person name="Matsumoto M."/>
            <person name="Wong P.S."/>
            <person name="Aburatani S."/>
            <person name="Fujibuchi W."/>
        </authorList>
    </citation>
    <scope>NUCLEOTIDE SEQUENCE [LARGE SCALE GENOMIC DNA]</scope>
    <source>
        <strain evidence="1 2">JPCC DA0580</strain>
    </source>
</reference>
<gene>
    <name evidence="1" type="ORF">FisN_25Hh169</name>
</gene>
<keyword evidence="2" id="KW-1185">Reference proteome</keyword>
<accession>A0A1Z5JVW6</accession>
<dbReference type="InParanoid" id="A0A1Z5JVW6"/>
<comment type="caution">
    <text evidence="1">The sequence shown here is derived from an EMBL/GenBank/DDBJ whole genome shotgun (WGS) entry which is preliminary data.</text>
</comment>
<dbReference type="AlphaFoldDB" id="A0A1Z5JVW6"/>
<dbReference type="EMBL" id="BDSP01000124">
    <property type="protein sequence ID" value="GAX18185.1"/>
    <property type="molecule type" value="Genomic_DNA"/>
</dbReference>
<evidence type="ECO:0000313" key="2">
    <source>
        <dbReference type="Proteomes" id="UP000198406"/>
    </source>
</evidence>
<proteinExistence type="predicted"/>
<name>A0A1Z5JVW6_FISSO</name>